<dbReference type="EMBL" id="JBJQOH010000006">
    <property type="protein sequence ID" value="KAL3683788.1"/>
    <property type="molecule type" value="Genomic_DNA"/>
</dbReference>
<dbReference type="InterPro" id="IPR010865">
    <property type="entry name" value="DUF1499"/>
</dbReference>
<evidence type="ECO:0000313" key="2">
    <source>
        <dbReference type="Proteomes" id="UP001633002"/>
    </source>
</evidence>
<dbReference type="AlphaFoldDB" id="A0ABD3GXD0"/>
<gene>
    <name evidence="1" type="ORF">R1sor_001810</name>
</gene>
<name>A0ABD3GXD0_9MARC</name>
<organism evidence="1 2">
    <name type="scientific">Riccia sorocarpa</name>
    <dbReference type="NCBI Taxonomy" id="122646"/>
    <lineage>
        <taxon>Eukaryota</taxon>
        <taxon>Viridiplantae</taxon>
        <taxon>Streptophyta</taxon>
        <taxon>Embryophyta</taxon>
        <taxon>Marchantiophyta</taxon>
        <taxon>Marchantiopsida</taxon>
        <taxon>Marchantiidae</taxon>
        <taxon>Marchantiales</taxon>
        <taxon>Ricciaceae</taxon>
        <taxon>Riccia</taxon>
    </lineage>
</organism>
<proteinExistence type="predicted"/>
<dbReference type="PANTHER" id="PTHR34801:SF2">
    <property type="entry name" value="EXPRESSED PROTEIN"/>
    <property type="match status" value="1"/>
</dbReference>
<sequence>MAASISLAYSFSSCITSRTSVYRDIGLLSQNRNDNPKVNGVPRSRLRIVCGLAEEERPSVECGNYAQGKTTGGSPGSSQVSRREVILRTSSLSMLAFLNFRGERPDYLGVQKSVPSLALCPATPNCISTAEEINDPGHYVPPWTYNPEEGRGKKKPASKEQAMQELIEVVENTRPDNFTPRIVKKTDDYVYVEYESPFFKFIDDVEFWFPPGNRSLVEYRSASRVGNQDFNINRKRIKALRQGLEKKGWRSVGF</sequence>
<comment type="caution">
    <text evidence="1">The sequence shown here is derived from an EMBL/GenBank/DDBJ whole genome shotgun (WGS) entry which is preliminary data.</text>
</comment>
<dbReference type="Pfam" id="PF07386">
    <property type="entry name" value="DUF1499"/>
    <property type="match status" value="1"/>
</dbReference>
<accession>A0ABD3GXD0</accession>
<protein>
    <recommendedName>
        <fullName evidence="3">DUF1499 domain-containing protein</fullName>
    </recommendedName>
</protein>
<dbReference type="PANTHER" id="PTHR34801">
    <property type="entry name" value="EXPRESSED PROTEIN"/>
    <property type="match status" value="1"/>
</dbReference>
<evidence type="ECO:0000313" key="1">
    <source>
        <dbReference type="EMBL" id="KAL3683788.1"/>
    </source>
</evidence>
<dbReference type="Proteomes" id="UP001633002">
    <property type="component" value="Unassembled WGS sequence"/>
</dbReference>
<keyword evidence="2" id="KW-1185">Reference proteome</keyword>
<reference evidence="1 2" key="1">
    <citation type="submission" date="2024-09" db="EMBL/GenBank/DDBJ databases">
        <title>Chromosome-scale assembly of Riccia sorocarpa.</title>
        <authorList>
            <person name="Paukszto L."/>
        </authorList>
    </citation>
    <scope>NUCLEOTIDE SEQUENCE [LARGE SCALE GENOMIC DNA]</scope>
    <source>
        <strain evidence="1">LP-2024</strain>
        <tissue evidence="1">Aerial parts of the thallus</tissue>
    </source>
</reference>
<evidence type="ECO:0008006" key="3">
    <source>
        <dbReference type="Google" id="ProtNLM"/>
    </source>
</evidence>